<dbReference type="EC" id="2.1.1.-" evidence="1"/>
<accession>F9DX50</accession>
<sequence>MLSMLIKDDYKQPLVAFGHLSNQEIKQLRSEGYRVHWREVNSPQVNKHGIPIKRVKGVV</sequence>
<evidence type="ECO:0000313" key="1">
    <source>
        <dbReference type="EMBL" id="EGQ21098.1"/>
    </source>
</evidence>
<dbReference type="Proteomes" id="UP000005316">
    <property type="component" value="Unassembled WGS sequence"/>
</dbReference>
<dbReference type="GO" id="GO:0008168">
    <property type="term" value="F:methyltransferase activity"/>
    <property type="evidence" value="ECO:0007669"/>
    <property type="project" value="UniProtKB-KW"/>
</dbReference>
<dbReference type="GO" id="GO:0032259">
    <property type="term" value="P:methylation"/>
    <property type="evidence" value="ECO:0007669"/>
    <property type="project" value="UniProtKB-KW"/>
</dbReference>
<dbReference type="HOGENOM" id="CLU_2958498_0_0_9"/>
<name>F9DX50_9BACL</name>
<proteinExistence type="predicted"/>
<reference evidence="1 2" key="1">
    <citation type="submission" date="2011-04" db="EMBL/GenBank/DDBJ databases">
        <authorList>
            <person name="Muzny D."/>
            <person name="Qin X."/>
            <person name="Deng J."/>
            <person name="Jiang H."/>
            <person name="Liu Y."/>
            <person name="Qu J."/>
            <person name="Song X.-Z."/>
            <person name="Zhang L."/>
            <person name="Thornton R."/>
            <person name="Coyle M."/>
            <person name="Francisco L."/>
            <person name="Jackson L."/>
            <person name="Javaid M."/>
            <person name="Korchina V."/>
            <person name="Kovar C."/>
            <person name="Mata R."/>
            <person name="Mathew T."/>
            <person name="Ngo R."/>
            <person name="Nguyen L."/>
            <person name="Nguyen N."/>
            <person name="Okwuonu G."/>
            <person name="Ongeri F."/>
            <person name="Pham C."/>
            <person name="Simmons D."/>
            <person name="Wilczek-Boney K."/>
            <person name="Hale W."/>
            <person name="Jakkamsetti A."/>
            <person name="Pham P."/>
            <person name="Ruth R."/>
            <person name="San Lucas F."/>
            <person name="Warren J."/>
            <person name="Zhang J."/>
            <person name="Zhao Z."/>
            <person name="Zhou C."/>
            <person name="Zhu D."/>
            <person name="Lee S."/>
            <person name="Bess C."/>
            <person name="Blankenburg K."/>
            <person name="Forbes L."/>
            <person name="Fu Q."/>
            <person name="Gubbala S."/>
            <person name="Hirani K."/>
            <person name="Jayaseelan J.C."/>
            <person name="Lara F."/>
            <person name="Munidasa M."/>
            <person name="Palculict T."/>
            <person name="Patil S."/>
            <person name="Pu L.-L."/>
            <person name="Saada N."/>
            <person name="Tang L."/>
            <person name="Weissenberger G."/>
            <person name="Zhu Y."/>
            <person name="Hemphill L."/>
            <person name="Shang Y."/>
            <person name="Youmans B."/>
            <person name="Ayvaz T."/>
            <person name="Ross M."/>
            <person name="Santibanez J."/>
            <person name="Aqrawi P."/>
            <person name="Gross S."/>
            <person name="Joshi V."/>
            <person name="Fowler G."/>
            <person name="Nazareth L."/>
            <person name="Reid J."/>
            <person name="Worley K."/>
            <person name="Petrosino J."/>
            <person name="Highlander S."/>
            <person name="Gibbs R."/>
        </authorList>
    </citation>
    <scope>NUCLEOTIDE SEQUENCE [LARGE SCALE GENOMIC DNA]</scope>
    <source>
        <strain evidence="1 2">2681</strain>
    </source>
</reference>
<protein>
    <submittedName>
        <fullName evidence="1">C-5 cytosine-specific DNA methylase</fullName>
        <ecNumber evidence="1">2.1.1.-</ecNumber>
    </submittedName>
</protein>
<comment type="caution">
    <text evidence="1">The sequence shown here is derived from an EMBL/GenBank/DDBJ whole genome shotgun (WGS) entry which is preliminary data.</text>
</comment>
<keyword evidence="1" id="KW-0489">Methyltransferase</keyword>
<dbReference type="AlphaFoldDB" id="F9DX50"/>
<keyword evidence="1" id="KW-0808">Transferase</keyword>
<gene>
    <name evidence="1" type="primary">dsm</name>
    <name evidence="1" type="ORF">HMPREF9372_3381</name>
</gene>
<organism evidence="1 2">
    <name type="scientific">Sporosarcina newyorkensis 2681</name>
    <dbReference type="NCBI Taxonomy" id="1027292"/>
    <lineage>
        <taxon>Bacteria</taxon>
        <taxon>Bacillati</taxon>
        <taxon>Bacillota</taxon>
        <taxon>Bacilli</taxon>
        <taxon>Bacillales</taxon>
        <taxon>Caryophanaceae</taxon>
        <taxon>Sporosarcina</taxon>
    </lineage>
</organism>
<evidence type="ECO:0000313" key="2">
    <source>
        <dbReference type="Proteomes" id="UP000005316"/>
    </source>
</evidence>
<dbReference type="EMBL" id="AFPZ01000105">
    <property type="protein sequence ID" value="EGQ21098.1"/>
    <property type="molecule type" value="Genomic_DNA"/>
</dbReference>